<accession>A0ABN1MVZ5</accession>
<dbReference type="EMBL" id="BAAAFI010000002">
    <property type="protein sequence ID" value="GAA0877469.1"/>
    <property type="molecule type" value="Genomic_DNA"/>
</dbReference>
<reference evidence="1 2" key="1">
    <citation type="journal article" date="2019" name="Int. J. Syst. Evol. Microbiol.">
        <title>The Global Catalogue of Microorganisms (GCM) 10K type strain sequencing project: providing services to taxonomists for standard genome sequencing and annotation.</title>
        <authorList>
            <consortium name="The Broad Institute Genomics Platform"/>
            <consortium name="The Broad Institute Genome Sequencing Center for Infectious Disease"/>
            <person name="Wu L."/>
            <person name="Ma J."/>
        </authorList>
    </citation>
    <scope>NUCLEOTIDE SEQUENCE [LARGE SCALE GENOMIC DNA]</scope>
    <source>
        <strain evidence="1 2">JCM 16112</strain>
    </source>
</reference>
<protein>
    <submittedName>
        <fullName evidence="1">Uncharacterized protein</fullName>
    </submittedName>
</protein>
<evidence type="ECO:0000313" key="2">
    <source>
        <dbReference type="Proteomes" id="UP001500469"/>
    </source>
</evidence>
<name>A0ABN1MVZ5_9BACT</name>
<sequence length="68" mass="7470">MEGGKKEPETAGQKARAIKVKVPYLVGKIQSVTNPEKASAYSSELPSLLPANILQDEVDECQYSYKNE</sequence>
<dbReference type="Proteomes" id="UP001500469">
    <property type="component" value="Unassembled WGS sequence"/>
</dbReference>
<comment type="caution">
    <text evidence="1">The sequence shown here is derived from an EMBL/GenBank/DDBJ whole genome shotgun (WGS) entry which is preliminary data.</text>
</comment>
<gene>
    <name evidence="1" type="ORF">GCM10009119_04370</name>
</gene>
<proteinExistence type="predicted"/>
<keyword evidence="2" id="KW-1185">Reference proteome</keyword>
<organism evidence="1 2">
    <name type="scientific">Algoriphagus jejuensis</name>
    <dbReference type="NCBI Taxonomy" id="419934"/>
    <lineage>
        <taxon>Bacteria</taxon>
        <taxon>Pseudomonadati</taxon>
        <taxon>Bacteroidota</taxon>
        <taxon>Cytophagia</taxon>
        <taxon>Cytophagales</taxon>
        <taxon>Cyclobacteriaceae</taxon>
        <taxon>Algoriphagus</taxon>
    </lineage>
</organism>
<evidence type="ECO:0000313" key="1">
    <source>
        <dbReference type="EMBL" id="GAA0877469.1"/>
    </source>
</evidence>